<protein>
    <submittedName>
        <fullName evidence="2">Sugar phosphate isomerase/epimerase</fullName>
    </submittedName>
</protein>
<dbReference type="Proteomes" id="UP001582793">
    <property type="component" value="Unassembled WGS sequence"/>
</dbReference>
<dbReference type="Pfam" id="PF01261">
    <property type="entry name" value="AP_endonuc_2"/>
    <property type="match status" value="1"/>
</dbReference>
<evidence type="ECO:0000313" key="3">
    <source>
        <dbReference type="Proteomes" id="UP001582793"/>
    </source>
</evidence>
<feature type="domain" description="Xylose isomerase-like TIM barrel" evidence="1">
    <location>
        <begin position="23"/>
        <end position="204"/>
    </location>
</feature>
<dbReference type="SUPFAM" id="SSF51658">
    <property type="entry name" value="Xylose isomerase-like"/>
    <property type="match status" value="1"/>
</dbReference>
<dbReference type="InterPro" id="IPR050312">
    <property type="entry name" value="IolE/XylAMocC-like"/>
</dbReference>
<dbReference type="PANTHER" id="PTHR12110">
    <property type="entry name" value="HYDROXYPYRUVATE ISOMERASE"/>
    <property type="match status" value="1"/>
</dbReference>
<keyword evidence="2" id="KW-0413">Isomerase</keyword>
<comment type="caution">
    <text evidence="2">The sequence shown here is derived from an EMBL/GenBank/DDBJ whole genome shotgun (WGS) entry which is preliminary data.</text>
</comment>
<keyword evidence="3" id="KW-1185">Reference proteome</keyword>
<evidence type="ECO:0000313" key="2">
    <source>
        <dbReference type="EMBL" id="MFB6392355.1"/>
    </source>
</evidence>
<dbReference type="PANTHER" id="PTHR12110:SF41">
    <property type="entry name" value="INOSOSE DEHYDRATASE"/>
    <property type="match status" value="1"/>
</dbReference>
<evidence type="ECO:0000259" key="1">
    <source>
        <dbReference type="Pfam" id="PF01261"/>
    </source>
</evidence>
<organism evidence="2 3">
    <name type="scientific">Polymorphospora lycopeni</name>
    <dbReference type="NCBI Taxonomy" id="3140240"/>
    <lineage>
        <taxon>Bacteria</taxon>
        <taxon>Bacillati</taxon>
        <taxon>Actinomycetota</taxon>
        <taxon>Actinomycetes</taxon>
        <taxon>Micromonosporales</taxon>
        <taxon>Micromonosporaceae</taxon>
        <taxon>Polymorphospora</taxon>
    </lineage>
</organism>
<sequence length="247" mass="26116">MTSLAVQLYSVREPLAADRPGTLRRLADAGYRAVEPFDTHVDPHGLRAALDPLGLAVCATHGDVLGPDRDAVLAGAVVLGTDTVIQPMAPPRRFADRAGIEATARDLNAAAVRAADHGLRLGYHNHHWELASRIDGRPALEVLADLLAPEVLLEVDIYWAATGGADVPELLGRLGDRVRYLHVKDGPATEAGPMTAVGAGVVPVVAALAAAPAARRIVELDRCATDVLEAIEESHRYLTALEQGAPR</sequence>
<dbReference type="InterPro" id="IPR036237">
    <property type="entry name" value="Xyl_isomerase-like_sf"/>
</dbReference>
<reference evidence="2 3" key="1">
    <citation type="submission" date="2024-04" db="EMBL/GenBank/DDBJ databases">
        <title>Polymorphospora sp. isolated from Baiyangdian Lake in Xiong'an New Area.</title>
        <authorList>
            <person name="Zhang X."/>
            <person name="Liu J."/>
        </authorList>
    </citation>
    <scope>NUCLEOTIDE SEQUENCE [LARGE SCALE GENOMIC DNA]</scope>
    <source>
        <strain evidence="2 3">2-325</strain>
    </source>
</reference>
<dbReference type="EMBL" id="JBCGDC010000008">
    <property type="protein sequence ID" value="MFB6392355.1"/>
    <property type="molecule type" value="Genomic_DNA"/>
</dbReference>
<gene>
    <name evidence="2" type="ORF">AAFH96_04460</name>
</gene>
<dbReference type="GO" id="GO:0016853">
    <property type="term" value="F:isomerase activity"/>
    <property type="evidence" value="ECO:0007669"/>
    <property type="project" value="UniProtKB-KW"/>
</dbReference>
<dbReference type="InterPro" id="IPR013022">
    <property type="entry name" value="Xyl_isomerase-like_TIM-brl"/>
</dbReference>
<dbReference type="Gene3D" id="3.20.20.150">
    <property type="entry name" value="Divalent-metal-dependent TIM barrel enzymes"/>
    <property type="match status" value="1"/>
</dbReference>
<accession>A0ABV5CKA2</accession>
<dbReference type="RefSeq" id="WP_357539833.1">
    <property type="nucleotide sequence ID" value="NZ_JBCGDC010000008.1"/>
</dbReference>
<name>A0ABV5CKA2_9ACTN</name>
<proteinExistence type="predicted"/>